<reference evidence="4" key="1">
    <citation type="submission" date="2021-02" db="EMBL/GenBank/DDBJ databases">
        <authorList>
            <person name="Nowell W R."/>
        </authorList>
    </citation>
    <scope>NUCLEOTIDE SEQUENCE</scope>
</reference>
<evidence type="ECO:0000313" key="4">
    <source>
        <dbReference type="EMBL" id="CAF2161017.1"/>
    </source>
</evidence>
<evidence type="ECO:0008006" key="7">
    <source>
        <dbReference type="Google" id="ProtNLM"/>
    </source>
</evidence>
<organism evidence="4 6">
    <name type="scientific">Rotaria magnacalcarata</name>
    <dbReference type="NCBI Taxonomy" id="392030"/>
    <lineage>
        <taxon>Eukaryota</taxon>
        <taxon>Metazoa</taxon>
        <taxon>Spiralia</taxon>
        <taxon>Gnathifera</taxon>
        <taxon>Rotifera</taxon>
        <taxon>Eurotatoria</taxon>
        <taxon>Bdelloidea</taxon>
        <taxon>Philodinida</taxon>
        <taxon>Philodinidae</taxon>
        <taxon>Rotaria</taxon>
    </lineage>
</organism>
<keyword evidence="2" id="KW-0472">Membrane</keyword>
<protein>
    <recommendedName>
        <fullName evidence="7">Sodefrin-like factor</fullName>
    </recommendedName>
</protein>
<feature type="transmembrane region" description="Helical" evidence="2">
    <location>
        <begin position="865"/>
        <end position="884"/>
    </location>
</feature>
<name>A0A816YH20_9BILA</name>
<dbReference type="Proteomes" id="UP000676336">
    <property type="component" value="Unassembled WGS sequence"/>
</dbReference>
<dbReference type="AlphaFoldDB" id="A0A816YH20"/>
<dbReference type="EMBL" id="CAJNRE010018064">
    <property type="protein sequence ID" value="CAF2161017.1"/>
    <property type="molecule type" value="Genomic_DNA"/>
</dbReference>
<feature type="signal peptide" evidence="3">
    <location>
        <begin position="1"/>
        <end position="19"/>
    </location>
</feature>
<evidence type="ECO:0000256" key="3">
    <source>
        <dbReference type="SAM" id="SignalP"/>
    </source>
</evidence>
<accession>A0A816YH20</accession>
<evidence type="ECO:0000256" key="2">
    <source>
        <dbReference type="SAM" id="Phobius"/>
    </source>
</evidence>
<gene>
    <name evidence="4" type="ORF">MBJ925_LOCUS33074</name>
    <name evidence="5" type="ORF">SMN809_LOCUS16728</name>
</gene>
<dbReference type="EMBL" id="CAJOBI010007548">
    <property type="protein sequence ID" value="CAF4088824.1"/>
    <property type="molecule type" value="Genomic_DNA"/>
</dbReference>
<evidence type="ECO:0000313" key="6">
    <source>
        <dbReference type="Proteomes" id="UP000663824"/>
    </source>
</evidence>
<sequence length="885" mass="100093">MLVHGIVLLLILAVAPSYSLICYECSCSQPDLSACRCEDTSESFDNDYCVIAEQRFTDETNLQLSRIPRNSTYIYIEDPYYILMQESIRYNKTTSNWNLVTTGSLFGCDWDYCNSPNLINALPNSFRFTIDKAWLDTNIYGTGNISACHTCAFETCGDPANPLNFTQCPLIPCINATTCLVYDLWSDFDGGSQCYQSQCAPDYLDSEFGEIYGGKYRLDIEGVVYLQQDRSSYDIWEIDVYCGAVNCSRPTIFEEIIDVLNYECYDIWEIDVYCGAVNCSRPTIFEEIIDVLNYDIVDLSPFPSVRPTTTQAPPTTSTPIANPLTCYNCACIGTTTCTCTSTVVTSLDETYCIVARENIGQEVFINYGYIESDSTYVYILEAPFVVVEETIAYDEKGIRWLTTTDYVVYGCNWNLCNKPELLPLLPSSFRMRLPEPWLNANILGTGQPVRDCHECPDAPQCGTTEFLDASRCPVKACNTTCLVLDVFNDPADDLLCYQSFCIPPEADEYNIYHNRVEIEGIIYANEPTVVKIWEIDLYCRADDCSRPEIFKELRDQLVVEPGTLSALFNETYDPSIPQRRCYDCYCYNEPNCNCTRSTLMNAESTYCLIIRENYGQDYWITMGHIYDTSTRVNIIDFPYLLSEETIRYNDNTEVWNTITNFVIFGCDWDLCNDPKLAPYLPSSFQMRLPEAWLNTNVYGNGLPVRDCHECPDAPQCGTEEFLDASRCPIKACNTTCLVSDTYDDPGQDELCYQSFCAPPDSEFFEIDPHRVELEGILYIDKVPRTIELWEVDIFCRADDCSRPEIFKELQAQLTLSVGDLSAFEGLSTTVQPATATPTGQTETETPTGQTETETTTTAIPSNAPILNSVSLFSIVLVALLILNFY</sequence>
<proteinExistence type="predicted"/>
<feature type="chain" id="PRO_5036230913" description="Sodefrin-like factor" evidence="3">
    <location>
        <begin position="20"/>
        <end position="885"/>
    </location>
</feature>
<evidence type="ECO:0000256" key="1">
    <source>
        <dbReference type="SAM" id="MobiDB-lite"/>
    </source>
</evidence>
<keyword evidence="2" id="KW-1133">Transmembrane helix</keyword>
<keyword evidence="3" id="KW-0732">Signal</keyword>
<dbReference type="Proteomes" id="UP000663824">
    <property type="component" value="Unassembled WGS sequence"/>
</dbReference>
<evidence type="ECO:0000313" key="5">
    <source>
        <dbReference type="EMBL" id="CAF4088824.1"/>
    </source>
</evidence>
<keyword evidence="2" id="KW-0812">Transmembrane</keyword>
<comment type="caution">
    <text evidence="4">The sequence shown here is derived from an EMBL/GenBank/DDBJ whole genome shotgun (WGS) entry which is preliminary data.</text>
</comment>
<feature type="region of interest" description="Disordered" evidence="1">
    <location>
        <begin position="831"/>
        <end position="855"/>
    </location>
</feature>